<evidence type="ECO:0000313" key="5">
    <source>
        <dbReference type="Proteomes" id="UP000255523"/>
    </source>
</evidence>
<dbReference type="GeneID" id="77462811"/>
<keyword evidence="5" id="KW-1185">Reference proteome</keyword>
<dbReference type="InterPro" id="IPR000415">
    <property type="entry name" value="Nitroreductase-like"/>
</dbReference>
<dbReference type="GO" id="GO:0008752">
    <property type="term" value="F:FMN reductase [NAD(P)H] activity"/>
    <property type="evidence" value="ECO:0007669"/>
    <property type="project" value="UniProtKB-EC"/>
</dbReference>
<sequence>MKETIQDLKSRRSCRAYTDQKIEENVLDQILEAGSYAPSGMGKQSAVMVCIENKQVRDLVAQLNAQIMNADIDPFYGAGVVVVVFADTRVNTYRDDGNLVIGNLLNAANALGVDSCYIYRAREVFKTPKGKELMKEWGLSEDYEGIGNVILGYGKPEGKREAAPRKENYIIKVK</sequence>
<name>A0A380LQ39_9FIRM</name>
<comment type="similarity">
    <text evidence="1">Belongs to the nitroreductase family.</text>
</comment>
<reference evidence="4 5" key="1">
    <citation type="submission" date="2018-06" db="EMBL/GenBank/DDBJ databases">
        <authorList>
            <consortium name="Pathogen Informatics"/>
            <person name="Doyle S."/>
        </authorList>
    </citation>
    <scope>NUCLEOTIDE SEQUENCE [LARGE SCALE GENOMIC DNA]</scope>
    <source>
        <strain evidence="4 5">NCTC11087</strain>
    </source>
</reference>
<keyword evidence="2 4" id="KW-0560">Oxidoreductase</keyword>
<dbReference type="RefSeq" id="WP_022790700.1">
    <property type="nucleotide sequence ID" value="NZ_UHFX01000003.1"/>
</dbReference>
<dbReference type="InterPro" id="IPR029479">
    <property type="entry name" value="Nitroreductase"/>
</dbReference>
<dbReference type="PANTHER" id="PTHR43673">
    <property type="entry name" value="NAD(P)H NITROREDUCTASE YDGI-RELATED"/>
    <property type="match status" value="1"/>
</dbReference>
<dbReference type="PANTHER" id="PTHR43673:SF10">
    <property type="entry name" value="NADH DEHYDROGENASE_NAD(P)H NITROREDUCTASE XCC3605-RELATED"/>
    <property type="match status" value="1"/>
</dbReference>
<dbReference type="AlphaFoldDB" id="A0A380LQ39"/>
<dbReference type="EMBL" id="UHFX01000003">
    <property type="protein sequence ID" value="SUO04942.1"/>
    <property type="molecule type" value="Genomic_DNA"/>
</dbReference>
<evidence type="ECO:0000256" key="2">
    <source>
        <dbReference type="ARBA" id="ARBA00023002"/>
    </source>
</evidence>
<feature type="domain" description="Nitroreductase" evidence="3">
    <location>
        <begin position="8"/>
        <end position="69"/>
    </location>
</feature>
<evidence type="ECO:0000313" key="4">
    <source>
        <dbReference type="EMBL" id="SUO04942.1"/>
    </source>
</evidence>
<gene>
    <name evidence="4" type="primary">nfrA2_1</name>
    <name evidence="4" type="ORF">NCTC11087_01871</name>
</gene>
<accession>A0A380LQ39</accession>
<protein>
    <submittedName>
        <fullName evidence="4">FMN reductase [NAD(P)H]</fullName>
        <ecNumber evidence="4">1.5.1.39</ecNumber>
    </submittedName>
</protein>
<dbReference type="Proteomes" id="UP000255523">
    <property type="component" value="Unassembled WGS sequence"/>
</dbReference>
<dbReference type="Pfam" id="PF00881">
    <property type="entry name" value="Nitroreductase"/>
    <property type="match status" value="1"/>
</dbReference>
<dbReference type="SUPFAM" id="SSF55469">
    <property type="entry name" value="FMN-dependent nitroreductase-like"/>
    <property type="match status" value="1"/>
</dbReference>
<dbReference type="OrthoDB" id="9783470at2"/>
<evidence type="ECO:0000259" key="3">
    <source>
        <dbReference type="Pfam" id="PF00881"/>
    </source>
</evidence>
<evidence type="ECO:0000256" key="1">
    <source>
        <dbReference type="ARBA" id="ARBA00007118"/>
    </source>
</evidence>
<organism evidence="4 5">
    <name type="scientific">Faecalicoccus pleomorphus</name>
    <dbReference type="NCBI Taxonomy" id="1323"/>
    <lineage>
        <taxon>Bacteria</taxon>
        <taxon>Bacillati</taxon>
        <taxon>Bacillota</taxon>
        <taxon>Erysipelotrichia</taxon>
        <taxon>Erysipelotrichales</taxon>
        <taxon>Erysipelotrichaceae</taxon>
        <taxon>Faecalicoccus</taxon>
    </lineage>
</organism>
<dbReference type="EC" id="1.5.1.39" evidence="4"/>
<proteinExistence type="inferred from homology"/>
<dbReference type="Gene3D" id="3.40.109.10">
    <property type="entry name" value="NADH Oxidase"/>
    <property type="match status" value="1"/>
</dbReference>